<dbReference type="Gene3D" id="2.170.130.30">
    <property type="match status" value="1"/>
</dbReference>
<dbReference type="Proteomes" id="UP000094094">
    <property type="component" value="Chromosome"/>
</dbReference>
<organism evidence="2 3">
    <name type="scientific">Streptomyces lydicus</name>
    <dbReference type="NCBI Taxonomy" id="47763"/>
    <lineage>
        <taxon>Bacteria</taxon>
        <taxon>Bacillati</taxon>
        <taxon>Actinomycetota</taxon>
        <taxon>Actinomycetes</taxon>
        <taxon>Kitasatosporales</taxon>
        <taxon>Streptomycetaceae</taxon>
        <taxon>Streptomyces</taxon>
    </lineage>
</organism>
<evidence type="ECO:0000313" key="2">
    <source>
        <dbReference type="EMBL" id="AOP46268.1"/>
    </source>
</evidence>
<keyword evidence="1" id="KW-0732">Signal</keyword>
<accession>A0A1D7VIB2</accession>
<dbReference type="RefSeq" id="WP_069568123.1">
    <property type="nucleotide sequence ID" value="NZ_CP017157.1"/>
</dbReference>
<name>A0A1D7VIB2_9ACTN</name>
<dbReference type="OrthoDB" id="4247912at2"/>
<feature type="chain" id="PRO_5039201026" description="DUF4430 domain-containing protein" evidence="1">
    <location>
        <begin position="21"/>
        <end position="153"/>
    </location>
</feature>
<sequence>MLSALAGKAVLVPAAGLALAMGPVAVPPAGADGDAGLSAAVRVGVSGGLFTANVGLVRTVARTGKGGVYCATVEGKPTPLTALLDADDRYGFGVRVSWDATKQDYVVNSIHGDEATSSKVWNAYVGKTKISTGPCGTAVKDNDKVSWKLEAAS</sequence>
<gene>
    <name evidence="2" type="ORF">SL103_08475</name>
</gene>
<protein>
    <recommendedName>
        <fullName evidence="4">DUF4430 domain-containing protein</fullName>
    </recommendedName>
</protein>
<reference evidence="2 3" key="1">
    <citation type="submission" date="2016-09" db="EMBL/GenBank/DDBJ databases">
        <title>Complete genome sequencing of Streptomyces lydicus 103 and metabolic pathways analysis of antibiotic biosynthesis.</title>
        <authorList>
            <person name="Jia N."/>
            <person name="Ding M.-Z."/>
            <person name="Gao F."/>
            <person name="Yuan Y.-J."/>
        </authorList>
    </citation>
    <scope>NUCLEOTIDE SEQUENCE [LARGE SCALE GENOMIC DNA]</scope>
    <source>
        <strain evidence="2 3">103</strain>
    </source>
</reference>
<proteinExistence type="predicted"/>
<dbReference type="EMBL" id="CP017157">
    <property type="protein sequence ID" value="AOP46268.1"/>
    <property type="molecule type" value="Genomic_DNA"/>
</dbReference>
<evidence type="ECO:0008006" key="4">
    <source>
        <dbReference type="Google" id="ProtNLM"/>
    </source>
</evidence>
<dbReference type="AlphaFoldDB" id="A0A1D7VIB2"/>
<evidence type="ECO:0000313" key="3">
    <source>
        <dbReference type="Proteomes" id="UP000094094"/>
    </source>
</evidence>
<evidence type="ECO:0000256" key="1">
    <source>
        <dbReference type="SAM" id="SignalP"/>
    </source>
</evidence>
<feature type="signal peptide" evidence="1">
    <location>
        <begin position="1"/>
        <end position="20"/>
    </location>
</feature>
<keyword evidence="3" id="KW-1185">Reference proteome</keyword>
<dbReference type="KEGG" id="slc:SL103_08475"/>